<protein>
    <submittedName>
        <fullName evidence="2">Uncharacterized protein</fullName>
    </submittedName>
</protein>
<feature type="signal peptide" evidence="1">
    <location>
        <begin position="1"/>
        <end position="34"/>
    </location>
</feature>
<dbReference type="Proteomes" id="UP001500893">
    <property type="component" value="Unassembled WGS sequence"/>
</dbReference>
<keyword evidence="3" id="KW-1185">Reference proteome</keyword>
<reference evidence="2 3" key="1">
    <citation type="journal article" date="2019" name="Int. J. Syst. Evol. Microbiol.">
        <title>The Global Catalogue of Microorganisms (GCM) 10K type strain sequencing project: providing services to taxonomists for standard genome sequencing and annotation.</title>
        <authorList>
            <consortium name="The Broad Institute Genomics Platform"/>
            <consortium name="The Broad Institute Genome Sequencing Center for Infectious Disease"/>
            <person name="Wu L."/>
            <person name="Ma J."/>
        </authorList>
    </citation>
    <scope>NUCLEOTIDE SEQUENCE [LARGE SCALE GENOMIC DNA]</scope>
    <source>
        <strain evidence="2 3">JCM 11574</strain>
    </source>
</reference>
<dbReference type="EMBL" id="BAAAVM010000168">
    <property type="protein sequence ID" value="GAA2785553.1"/>
    <property type="molecule type" value="Genomic_DNA"/>
</dbReference>
<accession>A0ABN3V9S9</accession>
<comment type="caution">
    <text evidence="2">The sequence shown here is derived from an EMBL/GenBank/DDBJ whole genome shotgun (WGS) entry which is preliminary data.</text>
</comment>
<organism evidence="2 3">
    <name type="scientific">Streptomyces rameus</name>
    <dbReference type="NCBI Taxonomy" id="68261"/>
    <lineage>
        <taxon>Bacteria</taxon>
        <taxon>Bacillati</taxon>
        <taxon>Actinomycetota</taxon>
        <taxon>Actinomycetes</taxon>
        <taxon>Kitasatosporales</taxon>
        <taxon>Streptomycetaceae</taxon>
        <taxon>Streptomyces</taxon>
    </lineage>
</organism>
<keyword evidence="1" id="KW-0732">Signal</keyword>
<evidence type="ECO:0000313" key="3">
    <source>
        <dbReference type="Proteomes" id="UP001500893"/>
    </source>
</evidence>
<proteinExistence type="predicted"/>
<feature type="chain" id="PRO_5046491675" evidence="1">
    <location>
        <begin position="35"/>
        <end position="100"/>
    </location>
</feature>
<gene>
    <name evidence="2" type="ORF">GCM10010521_74710</name>
</gene>
<sequence>MITGTVDHGMKPRTALGAIVLTAMPLLLATPAQAAAPGTPHKPALAAAQGPVGPGLSDLVAIAEGVLRGYGITKTFADILDLDAGQIAFASEILGNGPAN</sequence>
<evidence type="ECO:0000256" key="1">
    <source>
        <dbReference type="SAM" id="SignalP"/>
    </source>
</evidence>
<name>A0ABN3V9S9_9ACTN</name>
<evidence type="ECO:0000313" key="2">
    <source>
        <dbReference type="EMBL" id="GAA2785553.1"/>
    </source>
</evidence>